<organism evidence="2 3">
    <name type="scientific">Cirrhinus mrigala</name>
    <name type="common">Mrigala</name>
    <dbReference type="NCBI Taxonomy" id="683832"/>
    <lineage>
        <taxon>Eukaryota</taxon>
        <taxon>Metazoa</taxon>
        <taxon>Chordata</taxon>
        <taxon>Craniata</taxon>
        <taxon>Vertebrata</taxon>
        <taxon>Euteleostomi</taxon>
        <taxon>Actinopterygii</taxon>
        <taxon>Neopterygii</taxon>
        <taxon>Teleostei</taxon>
        <taxon>Ostariophysi</taxon>
        <taxon>Cypriniformes</taxon>
        <taxon>Cyprinidae</taxon>
        <taxon>Labeoninae</taxon>
        <taxon>Labeonini</taxon>
        <taxon>Cirrhinus</taxon>
    </lineage>
</organism>
<dbReference type="EMBL" id="JAMKFB020000006">
    <property type="protein sequence ID" value="KAL0190851.1"/>
    <property type="molecule type" value="Genomic_DNA"/>
</dbReference>
<reference evidence="2 3" key="1">
    <citation type="submission" date="2024-05" db="EMBL/GenBank/DDBJ databases">
        <title>Genome sequencing and assembly of Indian major carp, Cirrhinus mrigala (Hamilton, 1822).</title>
        <authorList>
            <person name="Mohindra V."/>
            <person name="Chowdhury L.M."/>
            <person name="Lal K."/>
            <person name="Jena J.K."/>
        </authorList>
    </citation>
    <scope>NUCLEOTIDE SEQUENCE [LARGE SCALE GENOMIC DNA]</scope>
    <source>
        <strain evidence="2">CM1030</strain>
        <tissue evidence="2">Blood</tissue>
    </source>
</reference>
<evidence type="ECO:0000256" key="1">
    <source>
        <dbReference type="SAM" id="SignalP"/>
    </source>
</evidence>
<keyword evidence="1" id="KW-0732">Signal</keyword>
<dbReference type="Proteomes" id="UP001529510">
    <property type="component" value="Unassembled WGS sequence"/>
</dbReference>
<dbReference type="AlphaFoldDB" id="A0ABD0QXD3"/>
<proteinExistence type="predicted"/>
<feature type="signal peptide" evidence="1">
    <location>
        <begin position="1"/>
        <end position="15"/>
    </location>
</feature>
<name>A0ABD0QXD3_CIRMR</name>
<gene>
    <name evidence="2" type="ORF">M9458_013549</name>
</gene>
<evidence type="ECO:0000313" key="2">
    <source>
        <dbReference type="EMBL" id="KAL0190851.1"/>
    </source>
</evidence>
<comment type="caution">
    <text evidence="2">The sequence shown here is derived from an EMBL/GenBank/DDBJ whole genome shotgun (WGS) entry which is preliminary data.</text>
</comment>
<accession>A0ABD0QXD3</accession>
<sequence>FGLCLPVLILGGAELVNLMELLFPHVGQSVRRELHLWKLLQQNGKKIVVLHSH</sequence>
<feature type="chain" id="PRO_5044863030" evidence="1">
    <location>
        <begin position="16"/>
        <end position="53"/>
    </location>
</feature>
<keyword evidence="3" id="KW-1185">Reference proteome</keyword>
<protein>
    <submittedName>
        <fullName evidence="2">Uncharacterized protein</fullName>
    </submittedName>
</protein>
<evidence type="ECO:0000313" key="3">
    <source>
        <dbReference type="Proteomes" id="UP001529510"/>
    </source>
</evidence>
<feature type="non-terminal residue" evidence="2">
    <location>
        <position position="1"/>
    </location>
</feature>